<name>A0A0F9WLH9_9ZZZZ</name>
<accession>A0A0F9WLH9</accession>
<organism evidence="1">
    <name type="scientific">marine sediment metagenome</name>
    <dbReference type="NCBI Taxonomy" id="412755"/>
    <lineage>
        <taxon>unclassified sequences</taxon>
        <taxon>metagenomes</taxon>
        <taxon>ecological metagenomes</taxon>
    </lineage>
</organism>
<gene>
    <name evidence="1" type="ORF">LCGC14_0264480</name>
</gene>
<evidence type="ECO:0000313" key="1">
    <source>
        <dbReference type="EMBL" id="KKN86886.1"/>
    </source>
</evidence>
<sequence length="62" mass="7240">MTDERIAELYKIINTPIRVADEIIHSHESVIYDLAKKVETQREAMAELIEWLASKRNSNERA</sequence>
<protein>
    <submittedName>
        <fullName evidence="1">Uncharacterized protein</fullName>
    </submittedName>
</protein>
<proteinExistence type="predicted"/>
<reference evidence="1" key="1">
    <citation type="journal article" date="2015" name="Nature">
        <title>Complex archaea that bridge the gap between prokaryotes and eukaryotes.</title>
        <authorList>
            <person name="Spang A."/>
            <person name="Saw J.H."/>
            <person name="Jorgensen S.L."/>
            <person name="Zaremba-Niedzwiedzka K."/>
            <person name="Martijn J."/>
            <person name="Lind A.E."/>
            <person name="van Eijk R."/>
            <person name="Schleper C."/>
            <person name="Guy L."/>
            <person name="Ettema T.J."/>
        </authorList>
    </citation>
    <scope>NUCLEOTIDE SEQUENCE</scope>
</reference>
<comment type="caution">
    <text evidence="1">The sequence shown here is derived from an EMBL/GenBank/DDBJ whole genome shotgun (WGS) entry which is preliminary data.</text>
</comment>
<dbReference type="EMBL" id="LAZR01000143">
    <property type="protein sequence ID" value="KKN86886.1"/>
    <property type="molecule type" value="Genomic_DNA"/>
</dbReference>
<dbReference type="AlphaFoldDB" id="A0A0F9WLH9"/>